<feature type="active site" description="Charge relay system" evidence="6">
    <location>
        <position position="138"/>
    </location>
</feature>
<feature type="signal peptide" evidence="8">
    <location>
        <begin position="1"/>
        <end position="16"/>
    </location>
</feature>
<dbReference type="InterPro" id="IPR022398">
    <property type="entry name" value="Peptidase_S8_His-AS"/>
</dbReference>
<dbReference type="PROSITE" id="PS00136">
    <property type="entry name" value="SUBTILASE_ASP"/>
    <property type="match status" value="1"/>
</dbReference>
<reference evidence="11" key="1">
    <citation type="journal article" date="2020" name="Stud. Mycol.">
        <title>101 Dothideomycetes genomes: a test case for predicting lifestyles and emergence of pathogens.</title>
        <authorList>
            <person name="Haridas S."/>
            <person name="Albert R."/>
            <person name="Binder M."/>
            <person name="Bloem J."/>
            <person name="Labutti K."/>
            <person name="Salamov A."/>
            <person name="Andreopoulos B."/>
            <person name="Baker S."/>
            <person name="Barry K."/>
            <person name="Bills G."/>
            <person name="Bluhm B."/>
            <person name="Cannon C."/>
            <person name="Castanera R."/>
            <person name="Culley D."/>
            <person name="Daum C."/>
            <person name="Ezra D."/>
            <person name="Gonzalez J."/>
            <person name="Henrissat B."/>
            <person name="Kuo A."/>
            <person name="Liang C."/>
            <person name="Lipzen A."/>
            <person name="Lutzoni F."/>
            <person name="Magnuson J."/>
            <person name="Mondo S."/>
            <person name="Nolan M."/>
            <person name="Ohm R."/>
            <person name="Pangilinan J."/>
            <person name="Park H.-J."/>
            <person name="Ramirez L."/>
            <person name="Alfaro M."/>
            <person name="Sun H."/>
            <person name="Tritt A."/>
            <person name="Yoshinaga Y."/>
            <person name="Zwiers L.-H."/>
            <person name="Turgeon B."/>
            <person name="Goodwin S."/>
            <person name="Spatafora J."/>
            <person name="Crous P."/>
            <person name="Grigoriev I."/>
        </authorList>
    </citation>
    <scope>NUCLEOTIDE SEQUENCE</scope>
    <source>
        <strain evidence="11">CBS 690.94</strain>
    </source>
</reference>
<dbReference type="Pfam" id="PF05922">
    <property type="entry name" value="Inhibitor_I9"/>
    <property type="match status" value="1"/>
</dbReference>
<organism evidence="11 12">
    <name type="scientific">Karstenula rhodostoma CBS 690.94</name>
    <dbReference type="NCBI Taxonomy" id="1392251"/>
    <lineage>
        <taxon>Eukaryota</taxon>
        <taxon>Fungi</taxon>
        <taxon>Dikarya</taxon>
        <taxon>Ascomycota</taxon>
        <taxon>Pezizomycotina</taxon>
        <taxon>Dothideomycetes</taxon>
        <taxon>Pleosporomycetidae</taxon>
        <taxon>Pleosporales</taxon>
        <taxon>Massarineae</taxon>
        <taxon>Didymosphaeriaceae</taxon>
        <taxon>Karstenula</taxon>
    </lineage>
</organism>
<gene>
    <name evidence="11" type="ORF">P171DRAFT_188988</name>
</gene>
<dbReference type="PRINTS" id="PR00723">
    <property type="entry name" value="SUBTILISIN"/>
</dbReference>
<dbReference type="InterPro" id="IPR023828">
    <property type="entry name" value="Peptidase_S8_Ser-AS"/>
</dbReference>
<feature type="active site" description="Charge relay system" evidence="6">
    <location>
        <position position="325"/>
    </location>
</feature>
<feature type="domain" description="Peptidase S8/S53" evidence="9">
    <location>
        <begin position="136"/>
        <end position="357"/>
    </location>
</feature>
<dbReference type="GO" id="GO:0005576">
    <property type="term" value="C:extracellular region"/>
    <property type="evidence" value="ECO:0007669"/>
    <property type="project" value="UniProtKB-ARBA"/>
</dbReference>
<evidence type="ECO:0000256" key="5">
    <source>
        <dbReference type="ARBA" id="ARBA00022825"/>
    </source>
</evidence>
<comment type="similarity">
    <text evidence="1 6 7">Belongs to the peptidase S8 family.</text>
</comment>
<dbReference type="SUPFAM" id="SSF54897">
    <property type="entry name" value="Protease propeptides/inhibitors"/>
    <property type="match status" value="1"/>
</dbReference>
<dbReference type="Gene3D" id="3.30.70.80">
    <property type="entry name" value="Peptidase S8 propeptide/proteinase inhibitor I9"/>
    <property type="match status" value="1"/>
</dbReference>
<dbReference type="PANTHER" id="PTHR43806:SF58">
    <property type="entry name" value="ALKALINE PROTEASE 1-RELATED"/>
    <property type="match status" value="1"/>
</dbReference>
<keyword evidence="2 6" id="KW-0645">Protease</keyword>
<name>A0A9P4PUQ8_9PLEO</name>
<evidence type="ECO:0000256" key="2">
    <source>
        <dbReference type="ARBA" id="ARBA00022670"/>
    </source>
</evidence>
<keyword evidence="12" id="KW-1185">Reference proteome</keyword>
<dbReference type="GO" id="GO:0006508">
    <property type="term" value="P:proteolysis"/>
    <property type="evidence" value="ECO:0007669"/>
    <property type="project" value="UniProtKB-KW"/>
</dbReference>
<dbReference type="InterPro" id="IPR000209">
    <property type="entry name" value="Peptidase_S8/S53_dom"/>
</dbReference>
<proteinExistence type="inferred from homology"/>
<evidence type="ECO:0000313" key="11">
    <source>
        <dbReference type="EMBL" id="KAF2449279.1"/>
    </source>
</evidence>
<dbReference type="PROSITE" id="PS00137">
    <property type="entry name" value="SUBTILASE_HIS"/>
    <property type="match status" value="1"/>
</dbReference>
<dbReference type="EMBL" id="MU001494">
    <property type="protein sequence ID" value="KAF2449279.1"/>
    <property type="molecule type" value="Genomic_DNA"/>
</dbReference>
<keyword evidence="5 6" id="KW-0720">Serine protease</keyword>
<dbReference type="InterPro" id="IPR037045">
    <property type="entry name" value="S8pro/Inhibitor_I9_sf"/>
</dbReference>
<evidence type="ECO:0000256" key="1">
    <source>
        <dbReference type="ARBA" id="ARBA00011073"/>
    </source>
</evidence>
<evidence type="ECO:0000259" key="9">
    <source>
        <dbReference type="Pfam" id="PF00082"/>
    </source>
</evidence>
<evidence type="ECO:0000259" key="10">
    <source>
        <dbReference type="Pfam" id="PF05922"/>
    </source>
</evidence>
<dbReference type="InterPro" id="IPR015500">
    <property type="entry name" value="Peptidase_S8_subtilisin-rel"/>
</dbReference>
<keyword evidence="3 8" id="KW-0732">Signal</keyword>
<evidence type="ECO:0000256" key="3">
    <source>
        <dbReference type="ARBA" id="ARBA00022729"/>
    </source>
</evidence>
<dbReference type="PANTHER" id="PTHR43806">
    <property type="entry name" value="PEPTIDASE S8"/>
    <property type="match status" value="1"/>
</dbReference>
<dbReference type="InterPro" id="IPR023827">
    <property type="entry name" value="Peptidase_S8_Asp-AS"/>
</dbReference>
<dbReference type="Proteomes" id="UP000799764">
    <property type="component" value="Unassembled WGS sequence"/>
</dbReference>
<comment type="caution">
    <text evidence="11">The sequence shown here is derived from an EMBL/GenBank/DDBJ whole genome shotgun (WGS) entry which is preliminary data.</text>
</comment>
<dbReference type="InterPro" id="IPR034193">
    <property type="entry name" value="PCSK9_ProteinaseK-like"/>
</dbReference>
<dbReference type="OrthoDB" id="206201at2759"/>
<dbReference type="CDD" id="cd04077">
    <property type="entry name" value="Peptidases_S8_PCSK9_ProteinaseK_like"/>
    <property type="match status" value="1"/>
</dbReference>
<evidence type="ECO:0000256" key="4">
    <source>
        <dbReference type="ARBA" id="ARBA00022801"/>
    </source>
</evidence>
<evidence type="ECO:0000313" key="12">
    <source>
        <dbReference type="Proteomes" id="UP000799764"/>
    </source>
</evidence>
<dbReference type="InterPro" id="IPR050131">
    <property type="entry name" value="Peptidase_S8_subtilisin-like"/>
</dbReference>
<accession>A0A9P4PUQ8</accession>
<keyword evidence="4 6" id="KW-0378">Hydrolase</keyword>
<dbReference type="FunFam" id="3.40.50.200:FF:000007">
    <property type="entry name" value="Subtilisin-like serine protease"/>
    <property type="match status" value="1"/>
</dbReference>
<dbReference type="Pfam" id="PF00082">
    <property type="entry name" value="Peptidase_S8"/>
    <property type="match status" value="1"/>
</dbReference>
<dbReference type="GO" id="GO:0004252">
    <property type="term" value="F:serine-type endopeptidase activity"/>
    <property type="evidence" value="ECO:0007669"/>
    <property type="project" value="UniProtKB-UniRule"/>
</dbReference>
<dbReference type="PROSITE" id="PS51892">
    <property type="entry name" value="SUBTILASE"/>
    <property type="match status" value="1"/>
</dbReference>
<feature type="active site" description="Charge relay system" evidence="6">
    <location>
        <position position="170"/>
    </location>
</feature>
<evidence type="ECO:0000256" key="7">
    <source>
        <dbReference type="RuleBase" id="RU003355"/>
    </source>
</evidence>
<dbReference type="AlphaFoldDB" id="A0A9P4PUQ8"/>
<protein>
    <submittedName>
        <fullName evidence="11">Elastase-like serine protease</fullName>
    </submittedName>
</protein>
<dbReference type="Gene3D" id="3.40.50.200">
    <property type="entry name" value="Peptidase S8/S53 domain"/>
    <property type="match status" value="1"/>
</dbReference>
<evidence type="ECO:0000256" key="6">
    <source>
        <dbReference type="PROSITE-ProRule" id="PRU01240"/>
    </source>
</evidence>
<dbReference type="InterPro" id="IPR010259">
    <property type="entry name" value="S8pro/Inhibitor_I9"/>
</dbReference>
<dbReference type="PROSITE" id="PS00138">
    <property type="entry name" value="SUBTILASE_SER"/>
    <property type="match status" value="1"/>
</dbReference>
<feature type="chain" id="PRO_5040342980" evidence="8">
    <location>
        <begin position="17"/>
        <end position="380"/>
    </location>
</feature>
<dbReference type="SUPFAM" id="SSF52743">
    <property type="entry name" value="Subtilisin-like"/>
    <property type="match status" value="1"/>
</dbReference>
<sequence length="380" mass="38778">MYTSLLLAIAPAAALAAPLLQQRDAIPGKYIVKFKSNANTLSTLTSMKGTLSEAPGYEYSFGGFNGFAGELSTTELAKLQASDSVEYIIQDAEVKTQDIQYEANAPWGLGRISHVAKGNTTYAYDSSGGEGTCSYIIDTGIFTSHPEFEGRAEWLENFTGDGQDSDGAGHGTHVAGTIGSITYGVAKKTKLYAVKVLNSSGSGTYSGVIAGIDYVANDHATRDCPKGSVANLSLGGVKNQAVNDAVAAAVASGVFFAIAAGNNNGNAANYSPGSEPTAFTVAASDINDAKASFSNYGALVDIWAPGVSVLSTWNDGKTNTISGTSMASPHIAGLAAYLLGADVATVATVGQAIVDFSTKSVLTGVPAGTINAVAFNGVSA</sequence>
<evidence type="ECO:0000256" key="8">
    <source>
        <dbReference type="SAM" id="SignalP"/>
    </source>
</evidence>
<dbReference type="InterPro" id="IPR036852">
    <property type="entry name" value="Peptidase_S8/S53_dom_sf"/>
</dbReference>
<feature type="domain" description="Inhibitor I9" evidence="10">
    <location>
        <begin position="30"/>
        <end position="97"/>
    </location>
</feature>